<accession>A0A918RA69</accession>
<comment type="caution">
    <text evidence="3">The sequence shown here is derived from an EMBL/GenBank/DDBJ whole genome shotgun (WGS) entry which is preliminary data.</text>
</comment>
<evidence type="ECO:0000313" key="3">
    <source>
        <dbReference type="EMBL" id="GGZ89804.1"/>
    </source>
</evidence>
<organism evidence="3 4">
    <name type="scientific">Algibacter mikhailovii</name>
    <dbReference type="NCBI Taxonomy" id="425498"/>
    <lineage>
        <taxon>Bacteria</taxon>
        <taxon>Pseudomonadati</taxon>
        <taxon>Bacteroidota</taxon>
        <taxon>Flavobacteriia</taxon>
        <taxon>Flavobacteriales</taxon>
        <taxon>Flavobacteriaceae</taxon>
        <taxon>Algibacter</taxon>
    </lineage>
</organism>
<dbReference type="EMBL" id="BMWZ01000007">
    <property type="protein sequence ID" value="GGZ89804.1"/>
    <property type="molecule type" value="Genomic_DNA"/>
</dbReference>
<dbReference type="AlphaFoldDB" id="A0A918RA69"/>
<evidence type="ECO:0000256" key="1">
    <source>
        <dbReference type="ARBA" id="ARBA00022729"/>
    </source>
</evidence>
<keyword evidence="4" id="KW-1185">Reference proteome</keyword>
<sequence>MFIKVNGQHLDNYKWKNRILIVKTLNENSPKYKAQLKEFKNAFSELKERKLILFLIVGDKYQKIDGDALEINTTWKSLEDKHKNISDDSDDFEVVLIGLDGGIKLKKQDVLTTKELYNVIDRMPMRLNELKHKK</sequence>
<dbReference type="InterPro" id="IPR025232">
    <property type="entry name" value="DUF4174"/>
</dbReference>
<evidence type="ECO:0000259" key="2">
    <source>
        <dbReference type="Pfam" id="PF13778"/>
    </source>
</evidence>
<keyword evidence="1" id="KW-0732">Signal</keyword>
<gene>
    <name evidence="3" type="ORF">GCM10007028_30130</name>
</gene>
<protein>
    <recommendedName>
        <fullName evidence="2">DUF4174 domain-containing protein</fullName>
    </recommendedName>
</protein>
<dbReference type="Proteomes" id="UP000636004">
    <property type="component" value="Unassembled WGS sequence"/>
</dbReference>
<dbReference type="Pfam" id="PF13778">
    <property type="entry name" value="DUF4174"/>
    <property type="match status" value="1"/>
</dbReference>
<feature type="domain" description="DUF4174" evidence="2">
    <location>
        <begin position="10"/>
        <end position="129"/>
    </location>
</feature>
<reference evidence="3" key="2">
    <citation type="submission" date="2020-09" db="EMBL/GenBank/DDBJ databases">
        <authorList>
            <person name="Sun Q."/>
            <person name="Kim S."/>
        </authorList>
    </citation>
    <scope>NUCLEOTIDE SEQUENCE</scope>
    <source>
        <strain evidence="3">KCTC 12710</strain>
    </source>
</reference>
<evidence type="ECO:0000313" key="4">
    <source>
        <dbReference type="Proteomes" id="UP000636004"/>
    </source>
</evidence>
<reference evidence="3" key="1">
    <citation type="journal article" date="2014" name="Int. J. Syst. Evol. Microbiol.">
        <title>Complete genome sequence of Corynebacterium casei LMG S-19264T (=DSM 44701T), isolated from a smear-ripened cheese.</title>
        <authorList>
            <consortium name="US DOE Joint Genome Institute (JGI-PGF)"/>
            <person name="Walter F."/>
            <person name="Albersmeier A."/>
            <person name="Kalinowski J."/>
            <person name="Ruckert C."/>
        </authorList>
    </citation>
    <scope>NUCLEOTIDE SEQUENCE</scope>
    <source>
        <strain evidence="3">KCTC 12710</strain>
    </source>
</reference>
<proteinExistence type="predicted"/>
<name>A0A918RA69_9FLAO</name>